<organism evidence="2 3">
    <name type="scientific">Pelobates cultripes</name>
    <name type="common">Western spadefoot toad</name>
    <dbReference type="NCBI Taxonomy" id="61616"/>
    <lineage>
        <taxon>Eukaryota</taxon>
        <taxon>Metazoa</taxon>
        <taxon>Chordata</taxon>
        <taxon>Craniata</taxon>
        <taxon>Vertebrata</taxon>
        <taxon>Euteleostomi</taxon>
        <taxon>Amphibia</taxon>
        <taxon>Batrachia</taxon>
        <taxon>Anura</taxon>
        <taxon>Pelobatoidea</taxon>
        <taxon>Pelobatidae</taxon>
        <taxon>Pelobates</taxon>
    </lineage>
</organism>
<dbReference type="AlphaFoldDB" id="A0AAD1VV86"/>
<evidence type="ECO:0000256" key="1">
    <source>
        <dbReference type="SAM" id="MobiDB-lite"/>
    </source>
</evidence>
<reference evidence="2" key="1">
    <citation type="submission" date="2022-03" db="EMBL/GenBank/DDBJ databases">
        <authorList>
            <person name="Alioto T."/>
            <person name="Alioto T."/>
            <person name="Gomez Garrido J."/>
        </authorList>
    </citation>
    <scope>NUCLEOTIDE SEQUENCE</scope>
</reference>
<protein>
    <submittedName>
        <fullName evidence="2">Uncharacterized protein</fullName>
    </submittedName>
</protein>
<feature type="compositionally biased region" description="Polar residues" evidence="1">
    <location>
        <begin position="17"/>
        <end position="35"/>
    </location>
</feature>
<evidence type="ECO:0000313" key="3">
    <source>
        <dbReference type="Proteomes" id="UP001295444"/>
    </source>
</evidence>
<feature type="compositionally biased region" description="Basic and acidic residues" evidence="1">
    <location>
        <begin position="94"/>
        <end position="104"/>
    </location>
</feature>
<feature type="region of interest" description="Disordered" evidence="1">
    <location>
        <begin position="1"/>
        <end position="49"/>
    </location>
</feature>
<gene>
    <name evidence="2" type="ORF">PECUL_23A048291</name>
</gene>
<feature type="compositionally biased region" description="Basic and acidic residues" evidence="1">
    <location>
        <begin position="37"/>
        <end position="49"/>
    </location>
</feature>
<dbReference type="EMBL" id="OW240914">
    <property type="protein sequence ID" value="CAH2274656.1"/>
    <property type="molecule type" value="Genomic_DNA"/>
</dbReference>
<evidence type="ECO:0000313" key="2">
    <source>
        <dbReference type="EMBL" id="CAH2274656.1"/>
    </source>
</evidence>
<feature type="region of interest" description="Disordered" evidence="1">
    <location>
        <begin position="64"/>
        <end position="104"/>
    </location>
</feature>
<dbReference type="Proteomes" id="UP001295444">
    <property type="component" value="Chromosome 03"/>
</dbReference>
<accession>A0AAD1VV86</accession>
<proteinExistence type="predicted"/>
<sequence length="104" mass="11700">MTPRPHTTTEEGAPLHPTTSPHEPYTPTGNPNANAGDNKHQKAAIRDTAHKEHNHTYTYIHGFRSHQRHRLDNNCLPKPPTQNTNNAATKCLGHHNDHPDNLKQ</sequence>
<name>A0AAD1VV86_PELCU</name>
<keyword evidence="3" id="KW-1185">Reference proteome</keyword>